<feature type="transmembrane region" description="Helical" evidence="1">
    <location>
        <begin position="93"/>
        <end position="110"/>
    </location>
</feature>
<feature type="transmembrane region" description="Helical" evidence="1">
    <location>
        <begin position="67"/>
        <end position="84"/>
    </location>
</feature>
<keyword evidence="1" id="KW-0812">Transmembrane</keyword>
<proteinExistence type="predicted"/>
<dbReference type="EMBL" id="AQHR01000094">
    <property type="protein sequence ID" value="EON75885.1"/>
    <property type="molecule type" value="Genomic_DNA"/>
</dbReference>
<dbReference type="AlphaFoldDB" id="R7ZP55"/>
<evidence type="ECO:0000313" key="3">
    <source>
        <dbReference type="Proteomes" id="UP000013909"/>
    </source>
</evidence>
<feature type="transmembrane region" description="Helical" evidence="1">
    <location>
        <begin position="6"/>
        <end position="23"/>
    </location>
</feature>
<sequence length="438" mass="50246">MKLINLFIAISITLFLSIGFFINNTQMIIAANISFLIFVSTANNTYKLPLLFFFLPWNGLLKINLESNTFFTLQIVILVVILLWKKTHIPKHIINLIILIFIYSFLIKLFHYDTFTPRYFLVFIFLLFISLTLNHQNKFIPKPEYILLFFSLGTLLANVSGDLLVKLPHMYELNKAAEAQIENEIAIYRNSAFAGDPNRNGANIALALIAILIIKINPLVKGVMSIILFYFGMLTVSKMFYLIAGIIVIFFSISILLTKKTAIEKIFYIIIVGIFMSILSTTNLFQNQIDNFLTRFEKTQGYVEDTRRTSLQLDYLNYMAEKSQILVFGRGFLTDFHPTTNVAHNTFLQLLFGLGIIGGLVYLITLYRIIKTKKIPIHGTGNKIKASLPILSIFLSLNALDYLSIDAFYFFLILIVVIRIYLSTPQRPYKMPNELRTV</sequence>
<dbReference type="STRING" id="1232681.ADIS_3642"/>
<comment type="caution">
    <text evidence="2">The sequence shown here is derived from an EMBL/GenBank/DDBJ whole genome shotgun (WGS) entry which is preliminary data.</text>
</comment>
<feature type="transmembrane region" description="Helical" evidence="1">
    <location>
        <begin position="350"/>
        <end position="370"/>
    </location>
</feature>
<protein>
    <submittedName>
        <fullName evidence="2">Uncharacterized protein</fullName>
    </submittedName>
</protein>
<reference evidence="2 3" key="1">
    <citation type="submission" date="2013-02" db="EMBL/GenBank/DDBJ databases">
        <title>A novel strain isolated from Lonar lake, Maharashtra, India.</title>
        <authorList>
            <person name="Singh A."/>
        </authorList>
    </citation>
    <scope>NUCLEOTIDE SEQUENCE [LARGE SCALE GENOMIC DNA]</scope>
    <source>
        <strain evidence="2 3">AK24</strain>
    </source>
</reference>
<feature type="transmembrane region" description="Helical" evidence="1">
    <location>
        <begin position="402"/>
        <end position="422"/>
    </location>
</feature>
<feature type="transmembrane region" description="Helical" evidence="1">
    <location>
        <begin position="265"/>
        <end position="285"/>
    </location>
</feature>
<name>R7ZP55_9BACT</name>
<evidence type="ECO:0000256" key="1">
    <source>
        <dbReference type="SAM" id="Phobius"/>
    </source>
</evidence>
<organism evidence="2 3">
    <name type="scientific">Lunatimonas lonarensis</name>
    <dbReference type="NCBI Taxonomy" id="1232681"/>
    <lineage>
        <taxon>Bacteria</taxon>
        <taxon>Pseudomonadati</taxon>
        <taxon>Bacteroidota</taxon>
        <taxon>Cytophagia</taxon>
        <taxon>Cytophagales</taxon>
        <taxon>Cyclobacteriaceae</taxon>
    </lineage>
</organism>
<evidence type="ECO:0000313" key="2">
    <source>
        <dbReference type="EMBL" id="EON75885.1"/>
    </source>
</evidence>
<feature type="transmembrane region" description="Helical" evidence="1">
    <location>
        <begin position="204"/>
        <end position="232"/>
    </location>
</feature>
<keyword evidence="1" id="KW-0472">Membrane</keyword>
<feature type="transmembrane region" description="Helical" evidence="1">
    <location>
        <begin position="145"/>
        <end position="165"/>
    </location>
</feature>
<feature type="transmembrane region" description="Helical" evidence="1">
    <location>
        <begin position="239"/>
        <end position="259"/>
    </location>
</feature>
<feature type="transmembrane region" description="Helical" evidence="1">
    <location>
        <begin position="35"/>
        <end position="55"/>
    </location>
</feature>
<feature type="transmembrane region" description="Helical" evidence="1">
    <location>
        <begin position="116"/>
        <end position="133"/>
    </location>
</feature>
<gene>
    <name evidence="2" type="ORF">ADIS_3642</name>
</gene>
<keyword evidence="1" id="KW-1133">Transmembrane helix</keyword>
<accession>R7ZP55</accession>
<dbReference type="Proteomes" id="UP000013909">
    <property type="component" value="Unassembled WGS sequence"/>
</dbReference>
<keyword evidence="3" id="KW-1185">Reference proteome</keyword>